<dbReference type="Proteomes" id="UP000318405">
    <property type="component" value="Unassembled WGS sequence"/>
</dbReference>
<feature type="compositionally biased region" description="Low complexity" evidence="2">
    <location>
        <begin position="1"/>
        <end position="15"/>
    </location>
</feature>
<evidence type="ECO:0000256" key="2">
    <source>
        <dbReference type="SAM" id="MobiDB-lite"/>
    </source>
</evidence>
<dbReference type="GO" id="GO:0006749">
    <property type="term" value="P:glutathione metabolic process"/>
    <property type="evidence" value="ECO:0007669"/>
    <property type="project" value="TreeGrafter"/>
</dbReference>
<dbReference type="InterPro" id="IPR003692">
    <property type="entry name" value="Hydantoinase_B"/>
</dbReference>
<evidence type="ECO:0000313" key="6">
    <source>
        <dbReference type="EMBL" id="TSH91764.1"/>
    </source>
</evidence>
<organism evidence="6 7">
    <name type="scientific">Verticiella sediminum</name>
    <dbReference type="NCBI Taxonomy" id="1247510"/>
    <lineage>
        <taxon>Bacteria</taxon>
        <taxon>Pseudomonadati</taxon>
        <taxon>Pseudomonadota</taxon>
        <taxon>Betaproteobacteria</taxon>
        <taxon>Burkholderiales</taxon>
        <taxon>Alcaligenaceae</taxon>
        <taxon>Verticiella</taxon>
    </lineage>
</organism>
<feature type="region of interest" description="Disordered" evidence="2">
    <location>
        <begin position="1"/>
        <end position="22"/>
    </location>
</feature>
<feature type="domain" description="Hydantoinase B/oxoprolinase" evidence="4">
    <location>
        <begin position="716"/>
        <end position="1231"/>
    </location>
</feature>
<dbReference type="Pfam" id="PF05378">
    <property type="entry name" value="Hydant_A_N"/>
    <property type="match status" value="1"/>
</dbReference>
<evidence type="ECO:0000313" key="7">
    <source>
        <dbReference type="Proteomes" id="UP000318405"/>
    </source>
</evidence>
<dbReference type="EMBL" id="VLTJ01000033">
    <property type="protein sequence ID" value="TSH91764.1"/>
    <property type="molecule type" value="Genomic_DNA"/>
</dbReference>
<dbReference type="InterPro" id="IPR045079">
    <property type="entry name" value="Oxoprolinase-like"/>
</dbReference>
<evidence type="ECO:0000259" key="5">
    <source>
        <dbReference type="Pfam" id="PF05378"/>
    </source>
</evidence>
<dbReference type="PANTHER" id="PTHR11365">
    <property type="entry name" value="5-OXOPROLINASE RELATED"/>
    <property type="match status" value="1"/>
</dbReference>
<evidence type="ECO:0000259" key="4">
    <source>
        <dbReference type="Pfam" id="PF02538"/>
    </source>
</evidence>
<evidence type="ECO:0000256" key="1">
    <source>
        <dbReference type="ARBA" id="ARBA00010403"/>
    </source>
</evidence>
<dbReference type="InterPro" id="IPR002821">
    <property type="entry name" value="Hydantoinase_A"/>
</dbReference>
<keyword evidence="7" id="KW-1185">Reference proteome</keyword>
<dbReference type="Pfam" id="PF02538">
    <property type="entry name" value="Hydantoinase_B"/>
    <property type="match status" value="1"/>
</dbReference>
<comment type="caution">
    <text evidence="6">The sequence shown here is derived from an EMBL/GenBank/DDBJ whole genome shotgun (WGS) entry which is preliminary data.</text>
</comment>
<name>A0A556AFV1_9BURK</name>
<evidence type="ECO:0008006" key="8">
    <source>
        <dbReference type="Google" id="ProtNLM"/>
    </source>
</evidence>
<evidence type="ECO:0000259" key="3">
    <source>
        <dbReference type="Pfam" id="PF01968"/>
    </source>
</evidence>
<dbReference type="AlphaFoldDB" id="A0A556AFV1"/>
<comment type="similarity">
    <text evidence="1">Belongs to the oxoprolinase family.</text>
</comment>
<dbReference type="PANTHER" id="PTHR11365:SF23">
    <property type="entry name" value="HYPOTHETICAL 5-OXOPROLINASE (EUROFUNG)-RELATED"/>
    <property type="match status" value="1"/>
</dbReference>
<reference evidence="6 7" key="1">
    <citation type="submission" date="2019-07" db="EMBL/GenBank/DDBJ databases">
        <title>Qingshengfaniella alkalisoli gen. nov., sp. nov., isolated from saline soil.</title>
        <authorList>
            <person name="Xu L."/>
            <person name="Huang X.-X."/>
            <person name="Sun J.-Q."/>
        </authorList>
    </citation>
    <scope>NUCLEOTIDE SEQUENCE [LARGE SCALE GENOMIC DNA]</scope>
    <source>
        <strain evidence="6 7">DSM 27279</strain>
    </source>
</reference>
<dbReference type="OrthoDB" id="9768323at2"/>
<feature type="domain" description="Hydantoinase/oxoprolinase N-terminal" evidence="5">
    <location>
        <begin position="29"/>
        <end position="204"/>
    </location>
</feature>
<dbReference type="GO" id="GO:0017168">
    <property type="term" value="F:5-oxoprolinase (ATP-hydrolyzing) activity"/>
    <property type="evidence" value="ECO:0007669"/>
    <property type="project" value="TreeGrafter"/>
</dbReference>
<protein>
    <recommendedName>
        <fullName evidence="8">Hydantoinase/oxoprolinase family protein</fullName>
    </recommendedName>
</protein>
<feature type="domain" description="Hydantoinase A/oxoprolinase" evidence="3">
    <location>
        <begin position="226"/>
        <end position="505"/>
    </location>
</feature>
<dbReference type="GO" id="GO:0005829">
    <property type="term" value="C:cytosol"/>
    <property type="evidence" value="ECO:0007669"/>
    <property type="project" value="TreeGrafter"/>
</dbReference>
<dbReference type="InterPro" id="IPR008040">
    <property type="entry name" value="Hydant_A_N"/>
</dbReference>
<proteinExistence type="inferred from homology"/>
<sequence length="1247" mass="127152">MSFSASSGSRDAGAAGTHGSGSPAPGWDVAIDVGGTFVDIAVRGAHGLRAAKYPRAPGSPAQSVLGALDALAAEGLAPASVRRILHGTTIATNLLLERRAAPVGMIVTRGFGDVPTLGRQSRRDLYRPAIAVQTPVDIAPEVLRCEVAGRLDARGEIGERLDRGEIEAAARRLEDAGVRSVAVCLLFSHLDGSQERQVREWLRAASPGLAVSLSCEVDPRPREYERWQSTVLDAYVKPGVGGYLAELGEGLAARGYPPVLLMRSLGGVAPADTCLAVPASLAMSGPAAAALGVAGMLDAQSAAGVAVSVDIGGTTADLSLLRQAGVDTTTELSVGELSLRMHSLAVRSVPVGGGSLVRIDAAGGIVVGPESAGADPGPAAYGRGGERPTLTDCLVVLGIAPARLAGGIDMDAAAAARAVSRELAGPLGVCVREAAQAALQVANAMLAESIKQVAIDGGLDPRAVTLVAAGGGGGLHVAQAAALAGIRRVVVPALPGVAAAVGLLQSPLVRVAEHALDVALDDAGLAAAHAAARTLAFAPLMAEDYPLERPVWFLDVGYEGQAFTLALPVDWAVDSVASLRERFDAIHCRVRGQVFAARQRVRGLRLVHAQHPGPAGPGLVAPPSTPGLPRTGAGTQEWDRQALAAGQCGSGPARILAADTTIWVPAGWEWCVADGGALILSAPQPASREGAGKLGAARRSLETAPAAAERIGVDTPAGLDVLRLRLEGIADRMQQALVRSAVSSVAREGMDCAAALFLPDGRIIAQARSLPLLLGSMIPAMAGVLRAFPAAGMAEGEAYLLNDPWSGGTHLPDIVMVRPILHGGAVAAFAASILHHQDVGGSAPGSVPPDAADIHQEGLRIPPVRWRTAGGIVPDVAAILAANSRTPDNLLGDLDAQWAAISLGAREMSALLHELPEDTFPAAAQALIERAERMTRAALAVLPDGEFSHADALDTLDTGEPARLCVTIRKQGEAMALDFAGTSPQVRAPVNAPPAAMLSAAFFFMRTLAPDAPNNHGCLSAMSLHLPPGSLVDPRLPAAVNARTATVKLACNALLAAWAKADPARAVAPNAGVAVVLSVGGKDAAGRPFFFTEIIAGGAGAHPGGAGVSGVSTDVGNARNLPAEMLEAQAPIRVMAHARRRGSGGAGRHPGGDGVVRRYLLLEGEAMVSYRGERHEGCAAGAAGGGAGLSSRAWLQAPDGSRRCIASKARFAWVAGECLVIETAGGGGWGHTQDTFVETSVLTGSCS</sequence>
<dbReference type="RefSeq" id="WP_143949653.1">
    <property type="nucleotide sequence ID" value="NZ_BAABMB010000001.1"/>
</dbReference>
<gene>
    <name evidence="6" type="ORF">FOZ76_17865</name>
</gene>
<accession>A0A556AFV1</accession>
<dbReference type="Pfam" id="PF01968">
    <property type="entry name" value="Hydantoinase_A"/>
    <property type="match status" value="1"/>
</dbReference>